<proteinExistence type="predicted"/>
<keyword evidence="6" id="KW-1185">Reference proteome</keyword>
<dbReference type="InterPro" id="IPR007111">
    <property type="entry name" value="NACHT_NTPase"/>
</dbReference>
<evidence type="ECO:0000259" key="4">
    <source>
        <dbReference type="PROSITE" id="PS50837"/>
    </source>
</evidence>
<keyword evidence="1" id="KW-0547">Nucleotide-binding</keyword>
<dbReference type="PANTHER" id="PTHR46844">
    <property type="entry name" value="SLR5058 PROTEIN"/>
    <property type="match status" value="1"/>
</dbReference>
<name>A0ABD3W6W5_SINWO</name>
<comment type="caution">
    <text evidence="5">The sequence shown here is derived from an EMBL/GenBank/DDBJ whole genome shotgun (WGS) entry which is preliminary data.</text>
</comment>
<reference evidence="5 6" key="1">
    <citation type="submission" date="2024-11" db="EMBL/GenBank/DDBJ databases">
        <title>Chromosome-level genome assembly of the freshwater bivalve Anodonta woodiana.</title>
        <authorList>
            <person name="Chen X."/>
        </authorList>
    </citation>
    <scope>NUCLEOTIDE SEQUENCE [LARGE SCALE GENOMIC DNA]</scope>
    <source>
        <strain evidence="5">MN2024</strain>
        <tissue evidence="5">Gills</tissue>
    </source>
</reference>
<evidence type="ECO:0000256" key="1">
    <source>
        <dbReference type="ARBA" id="ARBA00022741"/>
    </source>
</evidence>
<dbReference type="PROSITE" id="PS50837">
    <property type="entry name" value="NACHT"/>
    <property type="match status" value="1"/>
</dbReference>
<accession>A0ABD3W6W5</accession>
<keyword evidence="3" id="KW-1133">Transmembrane helix</keyword>
<gene>
    <name evidence="5" type="ORF">ACJMK2_042294</name>
</gene>
<dbReference type="GO" id="GO:0005524">
    <property type="term" value="F:ATP binding"/>
    <property type="evidence" value="ECO:0007669"/>
    <property type="project" value="UniProtKB-KW"/>
</dbReference>
<evidence type="ECO:0000313" key="5">
    <source>
        <dbReference type="EMBL" id="KAL3869629.1"/>
    </source>
</evidence>
<dbReference type="EMBL" id="JBJQND010000008">
    <property type="protein sequence ID" value="KAL3869629.1"/>
    <property type="molecule type" value="Genomic_DNA"/>
</dbReference>
<organism evidence="5 6">
    <name type="scientific">Sinanodonta woodiana</name>
    <name type="common">Chinese pond mussel</name>
    <name type="synonym">Anodonta woodiana</name>
    <dbReference type="NCBI Taxonomy" id="1069815"/>
    <lineage>
        <taxon>Eukaryota</taxon>
        <taxon>Metazoa</taxon>
        <taxon>Spiralia</taxon>
        <taxon>Lophotrochozoa</taxon>
        <taxon>Mollusca</taxon>
        <taxon>Bivalvia</taxon>
        <taxon>Autobranchia</taxon>
        <taxon>Heteroconchia</taxon>
        <taxon>Palaeoheterodonta</taxon>
        <taxon>Unionida</taxon>
        <taxon>Unionoidea</taxon>
        <taxon>Unionidae</taxon>
        <taxon>Unioninae</taxon>
        <taxon>Sinanodonta</taxon>
    </lineage>
</organism>
<dbReference type="Proteomes" id="UP001634394">
    <property type="component" value="Unassembled WGS sequence"/>
</dbReference>
<evidence type="ECO:0000313" key="6">
    <source>
        <dbReference type="Proteomes" id="UP001634394"/>
    </source>
</evidence>
<dbReference type="SUPFAM" id="SSF52047">
    <property type="entry name" value="RNI-like"/>
    <property type="match status" value="1"/>
</dbReference>
<dbReference type="InterPro" id="IPR027417">
    <property type="entry name" value="P-loop_NTPase"/>
</dbReference>
<dbReference type="Pfam" id="PF05729">
    <property type="entry name" value="NACHT"/>
    <property type="match status" value="1"/>
</dbReference>
<feature type="transmembrane region" description="Helical" evidence="3">
    <location>
        <begin position="7"/>
        <end position="28"/>
    </location>
</feature>
<keyword evidence="3" id="KW-0472">Membrane</keyword>
<keyword evidence="3" id="KW-0812">Transmembrane</keyword>
<dbReference type="InterPro" id="IPR032675">
    <property type="entry name" value="LRR_dom_sf"/>
</dbReference>
<dbReference type="Gene3D" id="3.80.10.10">
    <property type="entry name" value="Ribonuclease Inhibitor"/>
    <property type="match status" value="1"/>
</dbReference>
<protein>
    <recommendedName>
        <fullName evidence="4">NACHT domain-containing protein</fullName>
    </recommendedName>
</protein>
<feature type="domain" description="NACHT" evidence="4">
    <location>
        <begin position="407"/>
        <end position="536"/>
    </location>
</feature>
<dbReference type="PANTHER" id="PTHR46844:SF1">
    <property type="entry name" value="SLR5058 PROTEIN"/>
    <property type="match status" value="1"/>
</dbReference>
<keyword evidence="2" id="KW-0067">ATP-binding</keyword>
<evidence type="ECO:0000256" key="2">
    <source>
        <dbReference type="ARBA" id="ARBA00022840"/>
    </source>
</evidence>
<feature type="transmembrane region" description="Helical" evidence="3">
    <location>
        <begin position="245"/>
        <end position="267"/>
    </location>
</feature>
<dbReference type="Gene3D" id="3.40.50.300">
    <property type="entry name" value="P-loop containing nucleotide triphosphate hydrolases"/>
    <property type="match status" value="1"/>
</dbReference>
<evidence type="ECO:0000256" key="3">
    <source>
        <dbReference type="SAM" id="Phobius"/>
    </source>
</evidence>
<dbReference type="SUPFAM" id="SSF52540">
    <property type="entry name" value="P-loop containing nucleoside triphosphate hydrolases"/>
    <property type="match status" value="1"/>
</dbReference>
<sequence>MSLKYHAVRFLLVNLYLIVLISPTVGFFDTDSEAVCEYEDANLIWRNTPTYSLNDVKAMAWYKGKGSLIATWMEGKGFIEYAPYVGRLMQIGETGIKIMTTKRSDSGTYWLSLTLGSADHKLEAKTDLVVIVAPSSFCKPNLTREGSFLKADLPAVDCDTSRLTLQWKYDNKTIIQKASLNCIIHSQNSSSVLYLGIHPEPAEYIACVDEESVKCYQGNLSDLCASYKITNDVQSPVSDHESGTLTIALVVIVLLVVVAISAIVVVMRCRNANKCRNIYLSSESKALYRKSNDRLYFLATGGNTENETEKEDICSIEEREYIGEVLLGIQNHLRELYKSLMTVSLSPPDEEGYYVDVSNLYVNINVEQVECTYLNKGNSDTYIDVAHASQTLISNDEGITIQIHTFCPIIIFGDCGSGKSTWCKHIVNCWLHKSGDTDASIQGLNLPDIRNIQIILYLTLQFSDRGLSLQELLLKYLFKEKAEYREFLRKYVKHHPQDVLIIVDGLDIIREYSHSISEMLHDELLCSCNAIIMSRPASFQLLQNICHDKLEQTRVFRVREMDIETSKHFARELIKRICGLQGNTYEKFWKFVEHFQVQSLLKVPYLCLLIFHVWMKNENPYIETTDILFRIVNYYLLRAMMDPQRKELIKNVFGKQSRNVKTYIAKLSQYPKLMQHEHFLRVLSCVAAKILLPEIETKHSTFKVTERLAITNKNYFQVLALCETGLLTESFVTPSNRKQSYLLSFSDRIIFEFFVTIFIVLQEGKECEFIVSSGSSCLQNSMIIHMLFELSDGDKVVTDVIDKARNNLESRNSMGNTGRKAGTNCCITQKSTHSDPEPIRWLQWLMYNDVLDEKRLLFLTPALYCSDALTSLVLELHENDKNLVFRLPFLSMIETLIVDIQKCTLLLCKEWDNRVPRHLKDAVIKSVNINIGTICLLMKAFGLCPDLESLELVPSENVTADDNYITPTTSGILPYSWNKLSKDMRNKKKLKTIKLKNLILVGEVYKFLSHLNCYPSIESVDLDNAKTIIEQTSSELHLSDTDNKGNEYKPKDKIESTNLELEKHNITHSPNKCIFSMTKKHKQNLINTNLKVLSLTAINMPDGSWRTFGNQISSLPITDLHLRCVHPRESLNILLEGISKCEKLQRLSLCEMDTGKSTPDFSFLAKLKELLKLHMQGMNINSSSSGVLFKSIRKCRKLHTLSFCNIDIEATSNTFSPLHKLKNLSELILDHVTMNKGSGSLSNFCSAFRQCRALIIYER</sequence>
<dbReference type="AlphaFoldDB" id="A0ABD3W6W5"/>